<feature type="transmembrane region" description="Helical" evidence="1">
    <location>
        <begin position="195"/>
        <end position="219"/>
    </location>
</feature>
<dbReference type="PANTHER" id="PTHR40076:SF1">
    <property type="entry name" value="MEMBRANE PROTEIN"/>
    <property type="match status" value="1"/>
</dbReference>
<dbReference type="AlphaFoldDB" id="A0A0R2NMN1"/>
<proteinExistence type="predicted"/>
<feature type="transmembrane region" description="Helical" evidence="1">
    <location>
        <begin position="124"/>
        <end position="148"/>
    </location>
</feature>
<accession>A0A0R2NMN1</accession>
<comment type="caution">
    <text evidence="2">The sequence shown here is derived from an EMBL/GenBank/DDBJ whole genome shotgun (WGS) entry which is preliminary data.</text>
</comment>
<evidence type="ECO:0000313" key="3">
    <source>
        <dbReference type="Proteomes" id="UP000050920"/>
    </source>
</evidence>
<feature type="transmembrane region" description="Helical" evidence="1">
    <location>
        <begin position="68"/>
        <end position="96"/>
    </location>
</feature>
<organism evidence="2 3">
    <name type="scientific">Lactiplantibacillus fabifermentans DSM 21115</name>
    <dbReference type="NCBI Taxonomy" id="1413187"/>
    <lineage>
        <taxon>Bacteria</taxon>
        <taxon>Bacillati</taxon>
        <taxon>Bacillota</taxon>
        <taxon>Bacilli</taxon>
        <taxon>Lactobacillales</taxon>
        <taxon>Lactobacillaceae</taxon>
        <taxon>Lactiplantibacillus</taxon>
    </lineage>
</organism>
<dbReference type="Pfam" id="PF06161">
    <property type="entry name" value="DUF975"/>
    <property type="match status" value="1"/>
</dbReference>
<dbReference type="Proteomes" id="UP000050920">
    <property type="component" value="Unassembled WGS sequence"/>
</dbReference>
<protein>
    <submittedName>
        <fullName evidence="2">Integral membrane protein</fullName>
    </submittedName>
</protein>
<dbReference type="RefSeq" id="WP_033613632.1">
    <property type="nucleotide sequence ID" value="NZ_AYGX02000098.1"/>
</dbReference>
<reference evidence="2 3" key="1">
    <citation type="journal article" date="2015" name="Genome Announc.">
        <title>Expanding the biotechnology potential of lactobacilli through comparative genomics of 213 strains and associated genera.</title>
        <authorList>
            <person name="Sun Z."/>
            <person name="Harris H.M."/>
            <person name="McCann A."/>
            <person name="Guo C."/>
            <person name="Argimon S."/>
            <person name="Zhang W."/>
            <person name="Yang X."/>
            <person name="Jeffery I.B."/>
            <person name="Cooney J.C."/>
            <person name="Kagawa T.F."/>
            <person name="Liu W."/>
            <person name="Song Y."/>
            <person name="Salvetti E."/>
            <person name="Wrobel A."/>
            <person name="Rasinkangas P."/>
            <person name="Parkhill J."/>
            <person name="Rea M.C."/>
            <person name="O'Sullivan O."/>
            <person name="Ritari J."/>
            <person name="Douillard F.P."/>
            <person name="Paul Ross R."/>
            <person name="Yang R."/>
            <person name="Briner A.E."/>
            <person name="Felis G.E."/>
            <person name="de Vos W.M."/>
            <person name="Barrangou R."/>
            <person name="Klaenhammer T.R."/>
            <person name="Caufield P.W."/>
            <person name="Cui Y."/>
            <person name="Zhang H."/>
            <person name="O'Toole P.W."/>
        </authorList>
    </citation>
    <scope>NUCLEOTIDE SEQUENCE [LARGE SCALE GENOMIC DNA]</scope>
    <source>
        <strain evidence="2 3">DSM 21115</strain>
    </source>
</reference>
<sequence length="240" mass="27113">MKTRAALKAEVKQLFSGAWWRAALLCLVASLSIFYRDASGMYKFINSWGITGFDWVGWLDWDTSETTAALLISTIFGVIVYFVQEVFIVGASYALLDASRAPKRQLPTITAATVGFAKQYRWSIVGLIIFKALLVFLWSLLLIVPGIIKAYAYTQTYFVYKDMLAATPAGQPRPTYRAAITRSRALMKGRKFDYFVLQLSFIGWQILAILTAGLGEFWLMAYRLATNAHFYDDLVMSAKR</sequence>
<keyword evidence="3" id="KW-1185">Reference proteome</keyword>
<feature type="transmembrane region" description="Helical" evidence="1">
    <location>
        <begin position="18"/>
        <end position="35"/>
    </location>
</feature>
<evidence type="ECO:0000256" key="1">
    <source>
        <dbReference type="SAM" id="Phobius"/>
    </source>
</evidence>
<keyword evidence="1" id="KW-0812">Transmembrane</keyword>
<evidence type="ECO:0000313" key="2">
    <source>
        <dbReference type="EMBL" id="KRO26964.1"/>
    </source>
</evidence>
<keyword evidence="1" id="KW-1133">Transmembrane helix</keyword>
<dbReference type="PANTHER" id="PTHR40076">
    <property type="entry name" value="MEMBRANE PROTEIN-RELATED"/>
    <property type="match status" value="1"/>
</dbReference>
<gene>
    <name evidence="2" type="ORF">DY78_GL000448</name>
</gene>
<dbReference type="EMBL" id="AYGX02000098">
    <property type="protein sequence ID" value="KRO26964.1"/>
    <property type="molecule type" value="Genomic_DNA"/>
</dbReference>
<dbReference type="InterPro" id="IPR010380">
    <property type="entry name" value="DUF975"/>
</dbReference>
<keyword evidence="1" id="KW-0472">Membrane</keyword>
<name>A0A0R2NMN1_9LACO</name>